<organism evidence="1 2">
    <name type="scientific">Eretmocerus hayati</name>
    <dbReference type="NCBI Taxonomy" id="131215"/>
    <lineage>
        <taxon>Eukaryota</taxon>
        <taxon>Metazoa</taxon>
        <taxon>Ecdysozoa</taxon>
        <taxon>Arthropoda</taxon>
        <taxon>Hexapoda</taxon>
        <taxon>Insecta</taxon>
        <taxon>Pterygota</taxon>
        <taxon>Neoptera</taxon>
        <taxon>Endopterygota</taxon>
        <taxon>Hymenoptera</taxon>
        <taxon>Apocrita</taxon>
        <taxon>Proctotrupomorpha</taxon>
        <taxon>Chalcidoidea</taxon>
        <taxon>Aphelinidae</taxon>
        <taxon>Aphelininae</taxon>
        <taxon>Eretmocerus</taxon>
    </lineage>
</organism>
<reference evidence="1" key="1">
    <citation type="submission" date="2023-04" db="EMBL/GenBank/DDBJ databases">
        <title>A chromosome-level genome assembly of the parasitoid wasp Eretmocerus hayati.</title>
        <authorList>
            <person name="Zhong Y."/>
            <person name="Liu S."/>
            <person name="Liu Y."/>
        </authorList>
    </citation>
    <scope>NUCLEOTIDE SEQUENCE</scope>
    <source>
        <strain evidence="1">ZJU_SS_LIU_2023</strain>
    </source>
</reference>
<protein>
    <submittedName>
        <fullName evidence="1">Uncharacterized protein</fullName>
    </submittedName>
</protein>
<sequence length="789" mass="89158">MSQNVDSSAVPKNVQDIEFFQGEMSMVLEFDDVNMMVDIKTLNRYFSNVEKLQFTRPNNPTVKTLAFDARGIALLRAGVNKYQVISSESDPPKKQKLSEKQYSEVQRINQIYTGEEKIDERLDEMRKSSEKVGKKGSSRSKSKFSGISNQSSSSRSNAKDCEKGKIKKVKVAWYHRNDVEGKGTYHKQGLPDGGEKTLELMENEDYSFHDIKKRTIKLFFTPRTRGFFEQSFIQLDSNSNKILVDKEFIRGKPKGFWNFYQKVSDEKHKVCLQIKTSWFPGYQDRAVMEILQEPEWIALDVSRKKSVSDSLFSSAHTHSGPPDGYALNGNDTCQTPLQHSESSTASKPVSNLVRNRTRVHQERSPSKVETYIDLSHSSHKDHNQNVSSHKLQPQALDHSNSGDSFEAMVNVESFEDRVRKKSGKEKLLPTQAGPTKPRLIQNKDNEAASNKNMDVLSKIGDGTSKTEIHTGQTPSKDVCSHQQPFKVPTLPLANLKYSSIAQANVKLADEIPVTELLLGQKVGSGTSGQVYAGKWGKTDVAIKVIDILYSRPKQILNEVSALRETSHQNVVQFMGVCRLPKVYYIIMELVKGSDLHTIIHEPGVRAKDYPQLKEDSIAKQISTAMDYLHTSKNFVHRDIKPANMLVTKYYRVKICDLGLMKIRSVAQNDAMLTSTGGNMKFCGTPMYMAPEVLLRKMETSLASDMWSVGVTVVELYSRKDVWDLNEYDPMTDLMTKLKFFKQPDISAVPDFLKDGVQKCFIYNVTDTSKPTRITADEFASYLDDVDDGE</sequence>
<dbReference type="EMBL" id="CM056744">
    <property type="protein sequence ID" value="KAJ8667207.1"/>
    <property type="molecule type" value="Genomic_DNA"/>
</dbReference>
<accession>A0ACC2N831</accession>
<keyword evidence="2" id="KW-1185">Reference proteome</keyword>
<name>A0ACC2N831_9HYME</name>
<comment type="caution">
    <text evidence="1">The sequence shown here is derived from an EMBL/GenBank/DDBJ whole genome shotgun (WGS) entry which is preliminary data.</text>
</comment>
<gene>
    <name evidence="1" type="ORF">QAD02_008869</name>
</gene>
<evidence type="ECO:0000313" key="2">
    <source>
        <dbReference type="Proteomes" id="UP001239111"/>
    </source>
</evidence>
<evidence type="ECO:0000313" key="1">
    <source>
        <dbReference type="EMBL" id="KAJ8667207.1"/>
    </source>
</evidence>
<dbReference type="Proteomes" id="UP001239111">
    <property type="component" value="Chromosome 4"/>
</dbReference>
<proteinExistence type="predicted"/>